<dbReference type="InterPro" id="IPR023997">
    <property type="entry name" value="TonB-dep_OMP_SusC/RagA_CS"/>
</dbReference>
<dbReference type="SUPFAM" id="SSF49464">
    <property type="entry name" value="Carboxypeptidase regulatory domain-like"/>
    <property type="match status" value="1"/>
</dbReference>
<keyword evidence="3 7" id="KW-1134">Transmembrane beta strand</keyword>
<evidence type="ECO:0000313" key="11">
    <source>
        <dbReference type="Proteomes" id="UP000678679"/>
    </source>
</evidence>
<dbReference type="GO" id="GO:0009279">
    <property type="term" value="C:cell outer membrane"/>
    <property type="evidence" value="ECO:0007669"/>
    <property type="project" value="UniProtKB-SubCell"/>
</dbReference>
<proteinExistence type="inferred from homology"/>
<feature type="domain" description="TonB-dependent receptor plug" evidence="9">
    <location>
        <begin position="127"/>
        <end position="233"/>
    </location>
</feature>
<dbReference type="EMBL" id="CP076132">
    <property type="protein sequence ID" value="QWG01761.1"/>
    <property type="molecule type" value="Genomic_DNA"/>
</dbReference>
<comment type="similarity">
    <text evidence="7">Belongs to the TonB-dependent receptor family.</text>
</comment>
<evidence type="ECO:0000256" key="2">
    <source>
        <dbReference type="ARBA" id="ARBA00022448"/>
    </source>
</evidence>
<evidence type="ECO:0000256" key="1">
    <source>
        <dbReference type="ARBA" id="ARBA00004571"/>
    </source>
</evidence>
<keyword evidence="2 7" id="KW-0813">Transport</keyword>
<dbReference type="Gene3D" id="2.170.130.10">
    <property type="entry name" value="TonB-dependent receptor, plug domain"/>
    <property type="match status" value="1"/>
</dbReference>
<feature type="chain" id="PRO_5043410189" evidence="8">
    <location>
        <begin position="33"/>
        <end position="998"/>
    </location>
</feature>
<gene>
    <name evidence="10" type="ORF">KMW28_19285</name>
</gene>
<evidence type="ECO:0000313" key="10">
    <source>
        <dbReference type="EMBL" id="QWG01761.1"/>
    </source>
</evidence>
<evidence type="ECO:0000259" key="9">
    <source>
        <dbReference type="Pfam" id="PF07715"/>
    </source>
</evidence>
<comment type="subcellular location">
    <subcellularLocation>
        <location evidence="1 7">Cell outer membrane</location>
        <topology evidence="1 7">Multi-pass membrane protein</topology>
    </subcellularLocation>
</comment>
<dbReference type="Proteomes" id="UP000678679">
    <property type="component" value="Chromosome 1"/>
</dbReference>
<dbReference type="Gene3D" id="2.40.170.20">
    <property type="entry name" value="TonB-dependent receptor, beta-barrel domain"/>
    <property type="match status" value="1"/>
</dbReference>
<organism evidence="10 11">
    <name type="scientific">Flammeovirga yaeyamensis</name>
    <dbReference type="NCBI Taxonomy" id="367791"/>
    <lineage>
        <taxon>Bacteria</taxon>
        <taxon>Pseudomonadati</taxon>
        <taxon>Bacteroidota</taxon>
        <taxon>Cytophagia</taxon>
        <taxon>Cytophagales</taxon>
        <taxon>Flammeovirgaceae</taxon>
        <taxon>Flammeovirga</taxon>
    </lineage>
</organism>
<name>A0AAX1N375_9BACT</name>
<keyword evidence="11" id="KW-1185">Reference proteome</keyword>
<dbReference type="InterPro" id="IPR008969">
    <property type="entry name" value="CarboxyPept-like_regulatory"/>
</dbReference>
<keyword evidence="5 7" id="KW-0472">Membrane</keyword>
<dbReference type="KEGG" id="fya:KMW28_19285"/>
<evidence type="ECO:0000256" key="6">
    <source>
        <dbReference type="ARBA" id="ARBA00023237"/>
    </source>
</evidence>
<dbReference type="InterPro" id="IPR037066">
    <property type="entry name" value="Plug_dom_sf"/>
</dbReference>
<dbReference type="InterPro" id="IPR012910">
    <property type="entry name" value="Plug_dom"/>
</dbReference>
<dbReference type="NCBIfam" id="TIGR04057">
    <property type="entry name" value="SusC_RagA_signa"/>
    <property type="match status" value="1"/>
</dbReference>
<evidence type="ECO:0000256" key="3">
    <source>
        <dbReference type="ARBA" id="ARBA00022452"/>
    </source>
</evidence>
<dbReference type="AlphaFoldDB" id="A0AAX1N375"/>
<keyword evidence="4 7" id="KW-0812">Transmembrane</keyword>
<dbReference type="SUPFAM" id="SSF56935">
    <property type="entry name" value="Porins"/>
    <property type="match status" value="1"/>
</dbReference>
<evidence type="ECO:0000256" key="4">
    <source>
        <dbReference type="ARBA" id="ARBA00022692"/>
    </source>
</evidence>
<keyword evidence="6 7" id="KW-0998">Cell outer membrane</keyword>
<evidence type="ECO:0000256" key="7">
    <source>
        <dbReference type="PROSITE-ProRule" id="PRU01360"/>
    </source>
</evidence>
<dbReference type="InterPro" id="IPR039426">
    <property type="entry name" value="TonB-dep_rcpt-like"/>
</dbReference>
<feature type="signal peptide" evidence="8">
    <location>
        <begin position="1"/>
        <end position="32"/>
    </location>
</feature>
<sequence length="998" mass="111359">MSKFYSKQAFTKLKQSVFLFTFLCCLSLNVYAQKETRVSGTVYDESGEALIGVNVKEFGTSYGSVTDFNGHFSLVLTTEDPVLEFSFVGFVTKQLRVGTQSKMKVILEEDVAQLEEIIVVGYGSQTKSQVASAISSVEAEEMNKIPTADVGEMLRGKAAGVQISLDNASPGGSSSILIRGSNSISGGNDPLIIVDGVAVGSINDVNPNDIASLEVLKDASSQAIYGARASNGVILITTHRGEEGKVKVSYDGFVGFQNAVQRNFDLYNGDEFAQLAREAHRNDNYGIYQPDDIVFSQLQREVLASGQFVDWEQEVLRQNTVVTQHNVSVRGGNDKTKAAFSAGYYKNDGLLPGSDYQRVNLRLNVDQKVNDWLTIGSNISFMNGLRNREANNLNYLTNSPLSSIYNEDGTYRRWVADKGQQFNPFINIDETDRQSTTNKGLYNVFLDFKLPFDIKYRANASYRHNNVVDGNYQSSLEQQGIGKSGIASHYNDNTTELMLENIVTWEKKFNKHKIDFTGVQSTIERRWGRTKNDAFGFSNDLLGWKGIAGAETQQVERSETERNLLSFMGRARYSYDGKYIFTATARADASSVFGDNNKWGYFPSLAVAWNIHRENIFNGTDFLDVLKFRASYGSVGNEAISPYSSLGTATEYYYIFNGNTTAGFAPDFMLPNPNLRWETTTTLNTGIDFGFFDGRIQGAFEYYHATTKDLLITRDINSTTGYTKMIDNVGSVENTGFELTLTAEIIRKKDLSISLTPVFSMNRNKITELYGGLDVIPNVGSTTGWLFVGQPISVYYDYEFDGIWQTGDPINESHMTGAKPGDIRLKDQNGDGVLDDDDRIIYDRTPNWMGSLALNVNYKNFDFSADFYTVQGQVRHNSYLTSNANGGDLRGNRNGIKVDYWTPENPSNTAPAPSNAQSPLYMDVLGYQKTSFVRLRSMVLGYSLGEKALNKLQLQRLRLYTSVTNPFTWMNYPSYSPEKEPGSYPEAFIYNFGVNVTF</sequence>
<dbReference type="Pfam" id="PF13715">
    <property type="entry name" value="CarbopepD_reg_2"/>
    <property type="match status" value="1"/>
</dbReference>
<dbReference type="Pfam" id="PF07715">
    <property type="entry name" value="Plug"/>
    <property type="match status" value="1"/>
</dbReference>
<protein>
    <submittedName>
        <fullName evidence="10">SusC/RagA family TonB-linked outer membrane protein</fullName>
    </submittedName>
</protein>
<dbReference type="InterPro" id="IPR036942">
    <property type="entry name" value="Beta-barrel_TonB_sf"/>
</dbReference>
<reference evidence="10 11" key="1">
    <citation type="submission" date="2021-05" db="EMBL/GenBank/DDBJ databases">
        <title>Comparative genomic studies on the polysaccharide-degrading batcterial strains of the Flammeovirga genus.</title>
        <authorList>
            <person name="Zewei F."/>
            <person name="Zheng Z."/>
            <person name="Yu L."/>
            <person name="Ruyue G."/>
            <person name="Yanhong M."/>
            <person name="Yuanyuan C."/>
            <person name="Jingyan G."/>
            <person name="Wenjun H."/>
        </authorList>
    </citation>
    <scope>NUCLEOTIDE SEQUENCE [LARGE SCALE GENOMIC DNA]</scope>
    <source>
        <strain evidence="10 11">NBRC:100898</strain>
    </source>
</reference>
<dbReference type="NCBIfam" id="TIGR04056">
    <property type="entry name" value="OMP_RagA_SusC"/>
    <property type="match status" value="1"/>
</dbReference>
<dbReference type="PROSITE" id="PS52016">
    <property type="entry name" value="TONB_DEPENDENT_REC_3"/>
    <property type="match status" value="1"/>
</dbReference>
<evidence type="ECO:0000256" key="8">
    <source>
        <dbReference type="SAM" id="SignalP"/>
    </source>
</evidence>
<accession>A0AAX1N375</accession>
<evidence type="ECO:0000256" key="5">
    <source>
        <dbReference type="ARBA" id="ARBA00023136"/>
    </source>
</evidence>
<dbReference type="InterPro" id="IPR023996">
    <property type="entry name" value="TonB-dep_OMP_SusC/RagA"/>
</dbReference>
<keyword evidence="8" id="KW-0732">Signal</keyword>
<dbReference type="RefSeq" id="WP_169665972.1">
    <property type="nucleotide sequence ID" value="NZ_CP076132.1"/>
</dbReference>